<dbReference type="GO" id="GO:0051536">
    <property type="term" value="F:iron-sulfur cluster binding"/>
    <property type="evidence" value="ECO:0007669"/>
    <property type="project" value="InterPro"/>
</dbReference>
<evidence type="ECO:0000313" key="2">
    <source>
        <dbReference type="EMBL" id="RBP59104.1"/>
    </source>
</evidence>
<dbReference type="OrthoDB" id="9804157at2"/>
<organism evidence="2 3">
    <name type="scientific">Alkalibaculum bacchi</name>
    <dbReference type="NCBI Taxonomy" id="645887"/>
    <lineage>
        <taxon>Bacteria</taxon>
        <taxon>Bacillati</taxon>
        <taxon>Bacillota</taxon>
        <taxon>Clostridia</taxon>
        <taxon>Eubacteriales</taxon>
        <taxon>Eubacteriaceae</taxon>
        <taxon>Alkalibaculum</taxon>
    </lineage>
</organism>
<dbReference type="EMBL" id="QNRX01000020">
    <property type="protein sequence ID" value="RBP59104.1"/>
    <property type="molecule type" value="Genomic_DNA"/>
</dbReference>
<dbReference type="CDD" id="cd06664">
    <property type="entry name" value="IscU_like"/>
    <property type="match status" value="1"/>
</dbReference>
<evidence type="ECO:0000259" key="1">
    <source>
        <dbReference type="Pfam" id="PF01592"/>
    </source>
</evidence>
<dbReference type="PANTHER" id="PTHR10093">
    <property type="entry name" value="IRON-SULFUR CLUSTER ASSEMBLY ENZYME NIFU HOMOLOG"/>
    <property type="match status" value="1"/>
</dbReference>
<comment type="caution">
    <text evidence="2">The sequence shown here is derived from an EMBL/GenBank/DDBJ whole genome shotgun (WGS) entry which is preliminary data.</text>
</comment>
<dbReference type="GO" id="GO:0016226">
    <property type="term" value="P:iron-sulfur cluster assembly"/>
    <property type="evidence" value="ECO:0007669"/>
    <property type="project" value="InterPro"/>
</dbReference>
<keyword evidence="3" id="KW-1185">Reference proteome</keyword>
<dbReference type="GO" id="GO:0005506">
    <property type="term" value="F:iron ion binding"/>
    <property type="evidence" value="ECO:0007669"/>
    <property type="project" value="InterPro"/>
</dbReference>
<protein>
    <submittedName>
        <fullName evidence="2">Nitrogen fixation NifU-like protein</fullName>
    </submittedName>
</protein>
<dbReference type="RefSeq" id="WP_113921593.1">
    <property type="nucleotide sequence ID" value="NZ_QNRX01000020.1"/>
</dbReference>
<dbReference type="SUPFAM" id="SSF82649">
    <property type="entry name" value="SufE/NifU"/>
    <property type="match status" value="1"/>
</dbReference>
<dbReference type="Pfam" id="PF01592">
    <property type="entry name" value="NifU_N"/>
    <property type="match status" value="1"/>
</dbReference>
<dbReference type="InterPro" id="IPR002871">
    <property type="entry name" value="NIF_FeS_clus_asmbl_NifU_N"/>
</dbReference>
<dbReference type="Proteomes" id="UP000253490">
    <property type="component" value="Unassembled WGS sequence"/>
</dbReference>
<sequence>MYNDIVLDHFSNPRNTGEISNADGIGKVVNASDGDNITIYIKVINNVLTDIKFKTFGCGAAIAASSMITVIAKGTTLNEALLITNEDVANALGGLPPEKLKCSNTAADALHNAIVNYKSKG</sequence>
<dbReference type="Gene3D" id="3.90.1010.10">
    <property type="match status" value="1"/>
</dbReference>
<name>A0A366HYK5_9FIRM</name>
<gene>
    <name evidence="2" type="ORF">DES36_12046</name>
</gene>
<dbReference type="AlphaFoldDB" id="A0A366HYK5"/>
<evidence type="ECO:0000313" key="3">
    <source>
        <dbReference type="Proteomes" id="UP000253490"/>
    </source>
</evidence>
<feature type="domain" description="NIF system FeS cluster assembly NifU N-terminal" evidence="1">
    <location>
        <begin position="1"/>
        <end position="120"/>
    </location>
</feature>
<proteinExistence type="predicted"/>
<reference evidence="2 3" key="1">
    <citation type="submission" date="2018-06" db="EMBL/GenBank/DDBJ databases">
        <title>Genomic Encyclopedia of Type Strains, Phase IV (KMG-IV): sequencing the most valuable type-strain genomes for metagenomic binning, comparative biology and taxonomic classification.</title>
        <authorList>
            <person name="Goeker M."/>
        </authorList>
    </citation>
    <scope>NUCLEOTIDE SEQUENCE [LARGE SCALE GENOMIC DNA]</scope>
    <source>
        <strain evidence="2 3">DSM 22112</strain>
    </source>
</reference>
<accession>A0A366HYK5</accession>